<protein>
    <submittedName>
        <fullName evidence="8">Pyridine nucleotide-disulfide oxidoreductase</fullName>
    </submittedName>
</protein>
<dbReference type="PRINTS" id="PR00411">
    <property type="entry name" value="PNDRDTASEI"/>
</dbReference>
<dbReference type="Pfam" id="PF02852">
    <property type="entry name" value="Pyr_redox_dim"/>
    <property type="match status" value="1"/>
</dbReference>
<dbReference type="GO" id="GO:0016491">
    <property type="term" value="F:oxidoreductase activity"/>
    <property type="evidence" value="ECO:0007669"/>
    <property type="project" value="UniProtKB-KW"/>
</dbReference>
<organism evidence="8">
    <name type="scientific">Desulfobacca acetoxidans</name>
    <dbReference type="NCBI Taxonomy" id="60893"/>
    <lineage>
        <taxon>Bacteria</taxon>
        <taxon>Pseudomonadati</taxon>
        <taxon>Thermodesulfobacteriota</taxon>
        <taxon>Desulfobaccia</taxon>
        <taxon>Desulfobaccales</taxon>
        <taxon>Desulfobaccaceae</taxon>
        <taxon>Desulfobacca</taxon>
    </lineage>
</organism>
<comment type="similarity">
    <text evidence="2">Belongs to the class-III pyridine nucleotide-disulfide oxidoreductase family.</text>
</comment>
<dbReference type="InterPro" id="IPR050260">
    <property type="entry name" value="FAD-bd_OxRdtase"/>
</dbReference>
<dbReference type="InterPro" id="IPR001763">
    <property type="entry name" value="Rhodanese-like_dom"/>
</dbReference>
<evidence type="ECO:0000256" key="1">
    <source>
        <dbReference type="ARBA" id="ARBA00001974"/>
    </source>
</evidence>
<dbReference type="InterPro" id="IPR004099">
    <property type="entry name" value="Pyr_nucl-diS_OxRdtase_dimer"/>
</dbReference>
<dbReference type="CDD" id="cd00158">
    <property type="entry name" value="RHOD"/>
    <property type="match status" value="1"/>
</dbReference>
<dbReference type="Pfam" id="PF07992">
    <property type="entry name" value="Pyr_redox_2"/>
    <property type="match status" value="1"/>
</dbReference>
<comment type="caution">
    <text evidence="8">The sequence shown here is derived from an EMBL/GenBank/DDBJ whole genome shotgun (WGS) entry which is preliminary data.</text>
</comment>
<evidence type="ECO:0000256" key="6">
    <source>
        <dbReference type="ARBA" id="ARBA00023284"/>
    </source>
</evidence>
<dbReference type="Gene3D" id="3.40.250.10">
    <property type="entry name" value="Rhodanese-like domain"/>
    <property type="match status" value="1"/>
</dbReference>
<evidence type="ECO:0000256" key="5">
    <source>
        <dbReference type="ARBA" id="ARBA00023002"/>
    </source>
</evidence>
<proteinExistence type="inferred from homology"/>
<keyword evidence="4" id="KW-0274">FAD</keyword>
<feature type="domain" description="Rhodanese" evidence="7">
    <location>
        <begin position="508"/>
        <end position="572"/>
    </location>
</feature>
<evidence type="ECO:0000259" key="7">
    <source>
        <dbReference type="PROSITE" id="PS50206"/>
    </source>
</evidence>
<dbReference type="SUPFAM" id="SSF52821">
    <property type="entry name" value="Rhodanese/Cell cycle control phosphatase"/>
    <property type="match status" value="1"/>
</dbReference>
<dbReference type="Pfam" id="PF00581">
    <property type="entry name" value="Rhodanese"/>
    <property type="match status" value="1"/>
</dbReference>
<dbReference type="InterPro" id="IPR036873">
    <property type="entry name" value="Rhodanese-like_dom_sf"/>
</dbReference>
<sequence length="572" mass="60435">MPAKQVLIIGGGVLGPKVACRLKRLQPGWEVTVVDQQEEIASSTCGIPHYVAGDVAELKGLTTASFHLVRSPEFFENAKEVRIRTGTQALSVDRPAKKVRVRVLATGQEEDLPYDTLVLATGRQPRQLPVPGAGLPGVTGVVTLKEAQAVRERISQGEVGRALIVGAGPFGCELAAAVSDLWGVETVMVEPGSQVLAGRLDPPLARMVHHHLKSRGVEVHLGETVEEIRPGSGNFSLEVITANRSISTDLVLVAAGVRANDELAAQAGLMVAAGGGVLVNQRLQTSDPDIYAGGGCAVTLHVVTGKTAFFPEPSLAHRQGRVIGTNIAGDFATFPGIVGSYAFKVFDLAVAGTGLTLEGAHQEGLDAAAVLVVQQDHAHFYPVQELIYLNLVVDRKSRRLLGAQGVCHNGDALVGRINSIAALLLQHGAIEDLSNLEVAYSPPYGTALDIVNTAANAAENIVAGYNRSISLEDFQGLFLEGGEEVICLDVRGPANAAPFVAHFGERWLNIPQETLKHKFASIPRNKRIILICNAGMRSYEALRQLTAQGFDNAVGLQGGVAALKKAGLVDLG</sequence>
<dbReference type="PRINTS" id="PR00368">
    <property type="entry name" value="FADPNR"/>
</dbReference>
<dbReference type="InterPro" id="IPR023753">
    <property type="entry name" value="FAD/NAD-binding_dom"/>
</dbReference>
<dbReference type="EMBL" id="DTGR01000091">
    <property type="protein sequence ID" value="HHS29194.1"/>
    <property type="molecule type" value="Genomic_DNA"/>
</dbReference>
<dbReference type="SUPFAM" id="SSF55424">
    <property type="entry name" value="FAD/NAD-linked reductases, dimerisation (C-terminal) domain"/>
    <property type="match status" value="1"/>
</dbReference>
<keyword evidence="3" id="KW-0285">Flavoprotein</keyword>
<dbReference type="PANTHER" id="PTHR43429:SF1">
    <property type="entry name" value="NAD(P)H SULFUR OXIDOREDUCTASE (COA-DEPENDENT)"/>
    <property type="match status" value="1"/>
</dbReference>
<dbReference type="SMART" id="SM00450">
    <property type="entry name" value="RHOD"/>
    <property type="match status" value="1"/>
</dbReference>
<evidence type="ECO:0000256" key="3">
    <source>
        <dbReference type="ARBA" id="ARBA00022630"/>
    </source>
</evidence>
<dbReference type="InterPro" id="IPR036188">
    <property type="entry name" value="FAD/NAD-bd_sf"/>
</dbReference>
<reference evidence="8" key="1">
    <citation type="journal article" date="2020" name="mSystems">
        <title>Genome- and Community-Level Interaction Insights into Carbon Utilization and Element Cycling Functions of Hydrothermarchaeota in Hydrothermal Sediment.</title>
        <authorList>
            <person name="Zhou Z."/>
            <person name="Liu Y."/>
            <person name="Xu W."/>
            <person name="Pan J."/>
            <person name="Luo Z.H."/>
            <person name="Li M."/>
        </authorList>
    </citation>
    <scope>NUCLEOTIDE SEQUENCE [LARGE SCALE GENOMIC DNA]</scope>
    <source>
        <strain evidence="8">SpSt-767</strain>
    </source>
</reference>
<name>A0A7V6A2U9_9BACT</name>
<evidence type="ECO:0000313" key="8">
    <source>
        <dbReference type="EMBL" id="HHS29194.1"/>
    </source>
</evidence>
<keyword evidence="6" id="KW-0676">Redox-active center</keyword>
<dbReference type="Gene3D" id="3.50.50.60">
    <property type="entry name" value="FAD/NAD(P)-binding domain"/>
    <property type="match status" value="2"/>
</dbReference>
<dbReference type="PROSITE" id="PS50206">
    <property type="entry name" value="RHODANESE_3"/>
    <property type="match status" value="1"/>
</dbReference>
<evidence type="ECO:0000256" key="2">
    <source>
        <dbReference type="ARBA" id="ARBA00009130"/>
    </source>
</evidence>
<accession>A0A7V6A2U9</accession>
<keyword evidence="5" id="KW-0560">Oxidoreductase</keyword>
<dbReference type="AlphaFoldDB" id="A0A7V6A2U9"/>
<dbReference type="PANTHER" id="PTHR43429">
    <property type="entry name" value="PYRIDINE NUCLEOTIDE-DISULFIDE OXIDOREDUCTASE DOMAIN-CONTAINING"/>
    <property type="match status" value="1"/>
</dbReference>
<evidence type="ECO:0000256" key="4">
    <source>
        <dbReference type="ARBA" id="ARBA00022827"/>
    </source>
</evidence>
<dbReference type="SUPFAM" id="SSF51905">
    <property type="entry name" value="FAD/NAD(P)-binding domain"/>
    <property type="match status" value="1"/>
</dbReference>
<comment type="cofactor">
    <cofactor evidence="1">
        <name>FAD</name>
        <dbReference type="ChEBI" id="CHEBI:57692"/>
    </cofactor>
</comment>
<gene>
    <name evidence="8" type="ORF">ENV52_05770</name>
</gene>
<dbReference type="InterPro" id="IPR016156">
    <property type="entry name" value="FAD/NAD-linked_Rdtase_dimer_sf"/>
</dbReference>